<dbReference type="EMBL" id="MNZO01000052">
    <property type="protein sequence ID" value="OIP86452.1"/>
    <property type="molecule type" value="Genomic_DNA"/>
</dbReference>
<evidence type="ECO:0000313" key="2">
    <source>
        <dbReference type="Proteomes" id="UP000182344"/>
    </source>
</evidence>
<accession>A0A1J5HNZ5</accession>
<protein>
    <submittedName>
        <fullName evidence="1">Uncharacterized protein</fullName>
    </submittedName>
</protein>
<comment type="caution">
    <text evidence="1">The sequence shown here is derived from an EMBL/GenBank/DDBJ whole genome shotgun (WGS) entry which is preliminary data.</text>
</comment>
<evidence type="ECO:0000313" key="1">
    <source>
        <dbReference type="EMBL" id="OIP86452.1"/>
    </source>
</evidence>
<name>A0A1J5HNZ5_9BACT</name>
<gene>
    <name evidence="1" type="ORF">AUK05_03575</name>
</gene>
<sequence>MQTPSPALVNINYFMFTNETMNTIKQLDTVNTRIDLIDNSPVQNWWENISKICIFPPRKVETIIDTIEQSLKNNCPIPIIISLCPAINNLKSPNDKGQTRELVQLTCDNQRLNLFIEELFDLNKLTFETLGVPLETMLVFADVLENGANKMFTNVDKWQEIASISAKNISQAFLNFDGDRPGEFQKTKFKVPKVRLQSNVLMQAGKANLKHEDELKKVELECLDPNTQTFDLFIKHLKLTADTPFVTTGFQTIKSAETVWNRVRFMLAQCTADGVVLPKMFKEMHKKSFKENILDPIFICSTTRLGGVELEMDAFEKSGNPSMAIFRNIGSWMKEN</sequence>
<reference evidence="1 2" key="1">
    <citation type="journal article" date="2016" name="Environ. Microbiol.">
        <title>Genomic resolution of a cold subsurface aquifer community provides metabolic insights for novel microbes adapted to high CO concentrations.</title>
        <authorList>
            <person name="Probst A.J."/>
            <person name="Castelle C.J."/>
            <person name="Singh A."/>
            <person name="Brown C.T."/>
            <person name="Anantharaman K."/>
            <person name="Sharon I."/>
            <person name="Hug L.A."/>
            <person name="Burstein D."/>
            <person name="Emerson J.B."/>
            <person name="Thomas B.C."/>
            <person name="Banfield J.F."/>
        </authorList>
    </citation>
    <scope>NUCLEOTIDE SEQUENCE [LARGE SCALE GENOMIC DNA]</scope>
    <source>
        <strain evidence="1">CG2_30_35_20</strain>
    </source>
</reference>
<dbReference type="Proteomes" id="UP000182344">
    <property type="component" value="Unassembled WGS sequence"/>
</dbReference>
<organism evidence="1 2">
    <name type="scientific">Candidatus Shapirobacteria bacterium CG2_30_35_20</name>
    <dbReference type="NCBI Taxonomy" id="1805376"/>
    <lineage>
        <taxon>Bacteria</taxon>
        <taxon>Candidatus Shapironibacteriota</taxon>
    </lineage>
</organism>
<proteinExistence type="predicted"/>
<dbReference type="AlphaFoldDB" id="A0A1J5HNZ5"/>